<evidence type="ECO:0000313" key="2">
    <source>
        <dbReference type="Proteomes" id="UP001367676"/>
    </source>
</evidence>
<protein>
    <submittedName>
        <fullName evidence="1">Uncharacterized protein</fullName>
    </submittedName>
</protein>
<reference evidence="1 2" key="1">
    <citation type="submission" date="2024-03" db="EMBL/GenBank/DDBJ databases">
        <title>Adaptation during the transition from Ophiocordyceps entomopathogen to insect associate is accompanied by gene loss and intensified selection.</title>
        <authorList>
            <person name="Ward C.M."/>
            <person name="Onetto C.A."/>
            <person name="Borneman A.R."/>
        </authorList>
    </citation>
    <scope>NUCLEOTIDE SEQUENCE [LARGE SCALE GENOMIC DNA]</scope>
    <source>
        <strain evidence="1">AWRI1</strain>
        <tissue evidence="1">Single Adult Female</tissue>
    </source>
</reference>
<organism evidence="1 2">
    <name type="scientific">Parthenolecanium corni</name>
    <dbReference type="NCBI Taxonomy" id="536013"/>
    <lineage>
        <taxon>Eukaryota</taxon>
        <taxon>Metazoa</taxon>
        <taxon>Ecdysozoa</taxon>
        <taxon>Arthropoda</taxon>
        <taxon>Hexapoda</taxon>
        <taxon>Insecta</taxon>
        <taxon>Pterygota</taxon>
        <taxon>Neoptera</taxon>
        <taxon>Paraneoptera</taxon>
        <taxon>Hemiptera</taxon>
        <taxon>Sternorrhyncha</taxon>
        <taxon>Coccoidea</taxon>
        <taxon>Coccidae</taxon>
        <taxon>Parthenolecanium</taxon>
    </lineage>
</organism>
<comment type="caution">
    <text evidence="1">The sequence shown here is derived from an EMBL/GenBank/DDBJ whole genome shotgun (WGS) entry which is preliminary data.</text>
</comment>
<dbReference type="Proteomes" id="UP001367676">
    <property type="component" value="Unassembled WGS sequence"/>
</dbReference>
<gene>
    <name evidence="1" type="ORF">V9T40_004581</name>
</gene>
<keyword evidence="2" id="KW-1185">Reference proteome</keyword>
<accession>A0AAN9Y8S2</accession>
<dbReference type="AlphaFoldDB" id="A0AAN9Y8S2"/>
<name>A0AAN9Y8S2_9HEMI</name>
<evidence type="ECO:0000313" key="1">
    <source>
        <dbReference type="EMBL" id="KAK7604308.1"/>
    </source>
</evidence>
<dbReference type="EMBL" id="JBBCAQ010000004">
    <property type="protein sequence ID" value="KAK7604308.1"/>
    <property type="molecule type" value="Genomic_DNA"/>
</dbReference>
<proteinExistence type="predicted"/>
<sequence>MRKVMRMRMRMRVRDGSRCPGPAMLALAAPDFFHLLGYRICPNKLSVCNSLANFQTIEENYYSA</sequence>